<accession>A0AAP7ZJS6</accession>
<sequence length="138" mass="15040">MKVGRGIEVLDPYEWLPGHGENAVKMRTEGTELIVIVTYDCGAGVCERELRFSSVCSFYSQAFPGPSMLKVEGVDAALLLRGVLIEYSDSEAAMAWSQHFGSSRAIRHYSIVFLAENLLLVVLAGSVALNESASRLRG</sequence>
<evidence type="ECO:0000313" key="1">
    <source>
        <dbReference type="EMBL" id="OYQ10220.1"/>
    </source>
</evidence>
<evidence type="ECO:0000313" key="2">
    <source>
        <dbReference type="Proteomes" id="UP000216164"/>
    </source>
</evidence>
<organism evidence="1 2">
    <name type="scientific">Ralstonia solanacearum K60</name>
    <dbReference type="NCBI Taxonomy" id="1091042"/>
    <lineage>
        <taxon>Bacteria</taxon>
        <taxon>Pseudomonadati</taxon>
        <taxon>Pseudomonadota</taxon>
        <taxon>Betaproteobacteria</taxon>
        <taxon>Burkholderiales</taxon>
        <taxon>Burkholderiaceae</taxon>
        <taxon>Ralstonia</taxon>
        <taxon>Ralstonia solanacearum species complex</taxon>
    </lineage>
</organism>
<protein>
    <submittedName>
        <fullName evidence="1">Uncharacterized protein</fullName>
    </submittedName>
</protein>
<comment type="caution">
    <text evidence="1">The sequence shown here is derived from an EMBL/GenBank/DDBJ whole genome shotgun (WGS) entry which is preliminary data.</text>
</comment>
<dbReference type="EMBL" id="NCTK01000002">
    <property type="protein sequence ID" value="OYQ10220.1"/>
    <property type="molecule type" value="Genomic_DNA"/>
</dbReference>
<gene>
    <name evidence="1" type="ORF">B7R77_20405</name>
</gene>
<dbReference type="Proteomes" id="UP000216164">
    <property type="component" value="Unassembled WGS sequence"/>
</dbReference>
<proteinExistence type="predicted"/>
<reference evidence="1 2" key="1">
    <citation type="submission" date="2017-04" db="EMBL/GenBank/DDBJ databases">
        <title>Genome Announcement: Closed genomes of Ralstonia solanacearum strains K60, UW551, and UW700.</title>
        <authorList>
            <person name="Hayes M."/>
            <person name="Macintyre A.M."/>
            <person name="Allen C."/>
        </authorList>
    </citation>
    <scope>NUCLEOTIDE SEQUENCE [LARGE SCALE GENOMIC DNA]</scope>
    <source>
        <strain evidence="1 2">UW25</strain>
    </source>
</reference>
<name>A0AAP7ZJS6_RALSL</name>
<dbReference type="AlphaFoldDB" id="A0AAP7ZJS6"/>